<dbReference type="PANTHER" id="PTHR11588">
    <property type="entry name" value="TUBULIN"/>
    <property type="match status" value="1"/>
</dbReference>
<dbReference type="Gene3D" id="1.10.287.600">
    <property type="entry name" value="Helix hairpin bin"/>
    <property type="match status" value="1"/>
</dbReference>
<keyword evidence="9" id="KW-1185">Reference proteome</keyword>
<reference evidence="8 9" key="1">
    <citation type="submission" date="2024-10" db="EMBL/GenBank/DDBJ databases">
        <authorList>
            <person name="Kim D."/>
        </authorList>
    </citation>
    <scope>NUCLEOTIDE SEQUENCE [LARGE SCALE GENOMIC DNA]</scope>
    <source>
        <strain evidence="8">BH-2024</strain>
    </source>
</reference>
<dbReference type="InterPro" id="IPR008280">
    <property type="entry name" value="Tub_FtsZ_C"/>
</dbReference>
<dbReference type="SUPFAM" id="SSF52490">
    <property type="entry name" value="Tubulin nucleotide-binding domain-like"/>
    <property type="match status" value="1"/>
</dbReference>
<evidence type="ECO:0000256" key="6">
    <source>
        <dbReference type="ARBA" id="ARBA00049117"/>
    </source>
</evidence>
<comment type="caution">
    <text evidence="8">The sequence shown here is derived from an EMBL/GenBank/DDBJ whole genome shotgun (WGS) entry which is preliminary data.</text>
</comment>
<evidence type="ECO:0000256" key="3">
    <source>
        <dbReference type="ARBA" id="ARBA00022741"/>
    </source>
</evidence>
<dbReference type="SUPFAM" id="SSF55307">
    <property type="entry name" value="Tubulin C-terminal domain-like"/>
    <property type="match status" value="1"/>
</dbReference>
<dbReference type="GO" id="GO:0005874">
    <property type="term" value="C:microtubule"/>
    <property type="evidence" value="ECO:0007669"/>
    <property type="project" value="UniProtKB-KW"/>
</dbReference>
<evidence type="ECO:0000259" key="7">
    <source>
        <dbReference type="SMART" id="SM00864"/>
    </source>
</evidence>
<evidence type="ECO:0000256" key="1">
    <source>
        <dbReference type="ARBA" id="ARBA00009636"/>
    </source>
</evidence>
<protein>
    <recommendedName>
        <fullName evidence="7">Tubulin/FtsZ GTPase domain-containing protein</fullName>
    </recommendedName>
</protein>
<keyword evidence="2" id="KW-0493">Microtubule</keyword>
<dbReference type="InterPro" id="IPR023123">
    <property type="entry name" value="Tubulin_C"/>
</dbReference>
<evidence type="ECO:0000313" key="8">
    <source>
        <dbReference type="EMBL" id="KAL3095496.1"/>
    </source>
</evidence>
<gene>
    <name evidence="8" type="ORF">niasHT_026925</name>
</gene>
<feature type="domain" description="Tubulin/FtsZ GTPase" evidence="7">
    <location>
        <begin position="96"/>
        <end position="291"/>
    </location>
</feature>
<dbReference type="PRINTS" id="PR01161">
    <property type="entry name" value="TUBULIN"/>
</dbReference>
<dbReference type="SMART" id="SM00864">
    <property type="entry name" value="Tubulin"/>
    <property type="match status" value="1"/>
</dbReference>
<name>A0ABD2JXX8_9BILA</name>
<keyword evidence="3" id="KW-0547">Nucleotide-binding</keyword>
<dbReference type="Gene3D" id="3.40.50.1440">
    <property type="entry name" value="Tubulin/FtsZ, GTPase domain"/>
    <property type="match status" value="1"/>
</dbReference>
<dbReference type="InterPro" id="IPR003008">
    <property type="entry name" value="Tubulin_FtsZ_GTPase"/>
</dbReference>
<evidence type="ECO:0000256" key="5">
    <source>
        <dbReference type="ARBA" id="ARBA00023134"/>
    </source>
</evidence>
<dbReference type="GO" id="GO:0016787">
    <property type="term" value="F:hydrolase activity"/>
    <property type="evidence" value="ECO:0007669"/>
    <property type="project" value="UniProtKB-KW"/>
</dbReference>
<evidence type="ECO:0000256" key="4">
    <source>
        <dbReference type="ARBA" id="ARBA00022801"/>
    </source>
</evidence>
<dbReference type="Proteomes" id="UP001620626">
    <property type="component" value="Unassembled WGS sequence"/>
</dbReference>
<keyword evidence="5" id="KW-0342">GTP-binding</keyword>
<comment type="similarity">
    <text evidence="1">Belongs to the tubulin family.</text>
</comment>
<dbReference type="Pfam" id="PF00091">
    <property type="entry name" value="Tubulin"/>
    <property type="match status" value="1"/>
</dbReference>
<evidence type="ECO:0000313" key="9">
    <source>
        <dbReference type="Proteomes" id="UP001620626"/>
    </source>
</evidence>
<organism evidence="8 9">
    <name type="scientific">Heterodera trifolii</name>
    <dbReference type="NCBI Taxonomy" id="157864"/>
    <lineage>
        <taxon>Eukaryota</taxon>
        <taxon>Metazoa</taxon>
        <taxon>Ecdysozoa</taxon>
        <taxon>Nematoda</taxon>
        <taxon>Chromadorea</taxon>
        <taxon>Rhabditida</taxon>
        <taxon>Tylenchina</taxon>
        <taxon>Tylenchomorpha</taxon>
        <taxon>Tylenchoidea</taxon>
        <taxon>Heteroderidae</taxon>
        <taxon>Heteroderinae</taxon>
        <taxon>Heterodera</taxon>
    </lineage>
</organism>
<accession>A0ABD2JXX8</accession>
<dbReference type="InterPro" id="IPR002452">
    <property type="entry name" value="Alpha_tubulin"/>
</dbReference>
<dbReference type="InterPro" id="IPR000217">
    <property type="entry name" value="Tubulin"/>
</dbReference>
<dbReference type="PRINTS" id="PR01162">
    <property type="entry name" value="ALPHATUBULIN"/>
</dbReference>
<comment type="catalytic activity">
    <reaction evidence="6">
        <text>GTP + H2O = GDP + phosphate + H(+)</text>
        <dbReference type="Rhea" id="RHEA:19669"/>
        <dbReference type="ChEBI" id="CHEBI:15377"/>
        <dbReference type="ChEBI" id="CHEBI:15378"/>
        <dbReference type="ChEBI" id="CHEBI:37565"/>
        <dbReference type="ChEBI" id="CHEBI:43474"/>
        <dbReference type="ChEBI" id="CHEBI:58189"/>
    </reaction>
    <physiologicalReaction direction="left-to-right" evidence="6">
        <dbReference type="Rhea" id="RHEA:19670"/>
    </physiologicalReaction>
</comment>
<proteinExistence type="inferred from homology"/>
<dbReference type="EMBL" id="JBICBT010000880">
    <property type="protein sequence ID" value="KAL3095496.1"/>
    <property type="molecule type" value="Genomic_DNA"/>
</dbReference>
<keyword evidence="4" id="KW-0378">Hydrolase</keyword>
<dbReference type="GO" id="GO:0005525">
    <property type="term" value="F:GTP binding"/>
    <property type="evidence" value="ECO:0007669"/>
    <property type="project" value="UniProtKB-KW"/>
</dbReference>
<sequence>MPSSEGRECVSIHIGQAGVQIGNAVLGAVTTLKTWDWPMDGHLLKKDDGMGSGESAAEDGQDISNMAANQNSKAKCQYYNTLLHREQQWHTICAARQFSFDFGAHSVLTKVRSGPYRQSFSHPEQLITGKEDAANNYARGHYTIGKEQIDRVLERVRKQAENCAGLQGFLVFHSFGGGHPGSGFSSLADGTSVGGIPARRANSSSGPNLIVNYFQSIYPAPQVATAVVEPVQLHSEQRHHTTLNEKHSCGLSRSWSTMRPFKTFGRKEHRTVEAYHEATVRLRDNSHVLRGRPIKWSNATRARGKYIKGRLFAVPWRRRAKGMWKRGDCFFREGRSVAFILWIGPSCAFVCFPIRQAIAEAWARIKTNKFDLMYAKRAFVHWYVGDGEWRRANFRRRARIWRHLRKTMRRLLRIMSRTRTT</sequence>
<dbReference type="InterPro" id="IPR036525">
    <property type="entry name" value="Tubulin/FtsZ_GTPase_sf"/>
</dbReference>
<evidence type="ECO:0000256" key="2">
    <source>
        <dbReference type="ARBA" id="ARBA00022701"/>
    </source>
</evidence>
<dbReference type="AlphaFoldDB" id="A0ABD2JXX8"/>